<dbReference type="PRINTS" id="PR00351">
    <property type="entry name" value="OM20RECEPTOR"/>
</dbReference>
<evidence type="ECO:0000256" key="5">
    <source>
        <dbReference type="ARBA" id="ARBA00022787"/>
    </source>
</evidence>
<keyword evidence="9 10" id="KW-0472">Membrane</keyword>
<dbReference type="GO" id="GO:0016031">
    <property type="term" value="P:tRNA import into mitochondrion"/>
    <property type="evidence" value="ECO:0007669"/>
    <property type="project" value="TreeGrafter"/>
</dbReference>
<dbReference type="WBParaSite" id="PSAMB.scaffold1047size52062.g10652.t1">
    <property type="protein sequence ID" value="PSAMB.scaffold1047size52062.g10652.t1"/>
    <property type="gene ID" value="PSAMB.scaffold1047size52062.g10652"/>
</dbReference>
<sequence>MSLSNISSLSRSQMVAVAGGLAGAAFIGYCIYFDHKRRSAPDYKHKVLENRRRQRQQETRGGGSVGGGGGRSQQLPNINNPTEMQAFFLQEVQLGEELLSEGDTEGGVEHLANAITMCGQPQQLLQIFQQTLPPQVYARLIETLPDARQRIMQQLRETDGSGPQMMFMAPQNADELIDPDLE</sequence>
<dbReference type="GO" id="GO:0008320">
    <property type="term" value="F:protein transmembrane transporter activity"/>
    <property type="evidence" value="ECO:0007669"/>
    <property type="project" value="TreeGrafter"/>
</dbReference>
<evidence type="ECO:0000256" key="9">
    <source>
        <dbReference type="ARBA" id="ARBA00023136"/>
    </source>
</evidence>
<dbReference type="GO" id="GO:0006605">
    <property type="term" value="P:protein targeting"/>
    <property type="evidence" value="ECO:0007669"/>
    <property type="project" value="InterPro"/>
</dbReference>
<dbReference type="AlphaFoldDB" id="A0A914UJZ0"/>
<keyword evidence="13" id="KW-1185">Reference proteome</keyword>
<feature type="region of interest" description="Disordered" evidence="11">
    <location>
        <begin position="44"/>
        <end position="78"/>
    </location>
</feature>
<evidence type="ECO:0000256" key="6">
    <source>
        <dbReference type="ARBA" id="ARBA00022927"/>
    </source>
</evidence>
<keyword evidence="7 12" id="KW-1133">Transmembrane helix</keyword>
<organism evidence="13 14">
    <name type="scientific">Plectus sambesii</name>
    <dbReference type="NCBI Taxonomy" id="2011161"/>
    <lineage>
        <taxon>Eukaryota</taxon>
        <taxon>Metazoa</taxon>
        <taxon>Ecdysozoa</taxon>
        <taxon>Nematoda</taxon>
        <taxon>Chromadorea</taxon>
        <taxon>Plectida</taxon>
        <taxon>Plectina</taxon>
        <taxon>Plectoidea</taxon>
        <taxon>Plectidae</taxon>
        <taxon>Plectus</taxon>
    </lineage>
</organism>
<keyword evidence="4 12" id="KW-0812">Transmembrane</keyword>
<keyword evidence="5 10" id="KW-1000">Mitochondrion outer membrane</keyword>
<evidence type="ECO:0000313" key="13">
    <source>
        <dbReference type="Proteomes" id="UP000887566"/>
    </source>
</evidence>
<evidence type="ECO:0000256" key="8">
    <source>
        <dbReference type="ARBA" id="ARBA00023128"/>
    </source>
</evidence>
<evidence type="ECO:0000256" key="3">
    <source>
        <dbReference type="ARBA" id="ARBA00022448"/>
    </source>
</evidence>
<feature type="transmembrane region" description="Helical" evidence="12">
    <location>
        <begin position="12"/>
        <end position="32"/>
    </location>
</feature>
<keyword evidence="6" id="KW-0653">Protein transport</keyword>
<dbReference type="PANTHER" id="PTHR12430:SF0">
    <property type="entry name" value="TRANSLOCASE OF OUTER MITOCHONDRIAL MEMBRANE 20"/>
    <property type="match status" value="1"/>
</dbReference>
<dbReference type="GO" id="GO:0030943">
    <property type="term" value="F:mitochondrion targeting sequence binding"/>
    <property type="evidence" value="ECO:0007669"/>
    <property type="project" value="TreeGrafter"/>
</dbReference>
<dbReference type="Proteomes" id="UP000887566">
    <property type="component" value="Unplaced"/>
</dbReference>
<evidence type="ECO:0000256" key="11">
    <source>
        <dbReference type="SAM" id="MobiDB-lite"/>
    </source>
</evidence>
<name>A0A914UJZ0_9BILA</name>
<dbReference type="PRINTS" id="PR01989">
    <property type="entry name" value="EUOM20RECPTR"/>
</dbReference>
<dbReference type="GO" id="GO:0005742">
    <property type="term" value="C:mitochondrial outer membrane translocase complex"/>
    <property type="evidence" value="ECO:0007669"/>
    <property type="project" value="UniProtKB-UniRule"/>
</dbReference>
<evidence type="ECO:0000256" key="4">
    <source>
        <dbReference type="ARBA" id="ARBA00022692"/>
    </source>
</evidence>
<dbReference type="Pfam" id="PF02064">
    <property type="entry name" value="MAS20"/>
    <property type="match status" value="1"/>
</dbReference>
<feature type="compositionally biased region" description="Gly residues" evidence="11">
    <location>
        <begin position="60"/>
        <end position="71"/>
    </location>
</feature>
<dbReference type="PANTHER" id="PTHR12430">
    <property type="entry name" value="MITOCHONDRIAL IMPORT RECEPTOR SUBUNIT TOM20"/>
    <property type="match status" value="1"/>
</dbReference>
<evidence type="ECO:0000256" key="12">
    <source>
        <dbReference type="SAM" id="Phobius"/>
    </source>
</evidence>
<dbReference type="InterPro" id="IPR023392">
    <property type="entry name" value="Tom20_dom_sf"/>
</dbReference>
<feature type="compositionally biased region" description="Basic and acidic residues" evidence="11">
    <location>
        <begin position="44"/>
        <end position="58"/>
    </location>
</feature>
<evidence type="ECO:0000313" key="14">
    <source>
        <dbReference type="WBParaSite" id="PSAMB.scaffold1047size52062.g10652.t1"/>
    </source>
</evidence>
<dbReference type="InterPro" id="IPR002056">
    <property type="entry name" value="MAS20"/>
</dbReference>
<dbReference type="Gene3D" id="1.20.960.10">
    <property type="entry name" value="Mitochondrial outer membrane translocase complex, subunit Tom20 domain"/>
    <property type="match status" value="1"/>
</dbReference>
<dbReference type="GO" id="GO:0006886">
    <property type="term" value="P:intracellular protein transport"/>
    <property type="evidence" value="ECO:0007669"/>
    <property type="project" value="InterPro"/>
</dbReference>
<dbReference type="PIRSF" id="PIRSF037707">
    <property type="entry name" value="MAS20_rcpt"/>
    <property type="match status" value="1"/>
</dbReference>
<protein>
    <submittedName>
        <fullName evidence="14">Mitochondrial import receptor subunit TOM20</fullName>
    </submittedName>
</protein>
<evidence type="ECO:0000256" key="10">
    <source>
        <dbReference type="PIRNR" id="PIRNR037707"/>
    </source>
</evidence>
<dbReference type="SUPFAM" id="SSF47157">
    <property type="entry name" value="Mitochondrial import receptor subunit Tom20"/>
    <property type="match status" value="1"/>
</dbReference>
<keyword evidence="8 10" id="KW-0496">Mitochondrion</keyword>
<evidence type="ECO:0000256" key="1">
    <source>
        <dbReference type="ARBA" id="ARBA00004572"/>
    </source>
</evidence>
<evidence type="ECO:0000256" key="7">
    <source>
        <dbReference type="ARBA" id="ARBA00022989"/>
    </source>
</evidence>
<proteinExistence type="inferred from homology"/>
<evidence type="ECO:0000256" key="2">
    <source>
        <dbReference type="ARBA" id="ARBA00005792"/>
    </source>
</evidence>
<comment type="subcellular location">
    <subcellularLocation>
        <location evidence="1">Mitochondrion outer membrane</location>
        <topology evidence="1">Single-pass membrane protein</topology>
    </subcellularLocation>
</comment>
<keyword evidence="3" id="KW-0813">Transport</keyword>
<reference evidence="14" key="1">
    <citation type="submission" date="2022-11" db="UniProtKB">
        <authorList>
            <consortium name="WormBaseParasite"/>
        </authorList>
    </citation>
    <scope>IDENTIFICATION</scope>
</reference>
<dbReference type="GO" id="GO:0030150">
    <property type="term" value="P:protein import into mitochondrial matrix"/>
    <property type="evidence" value="ECO:0007669"/>
    <property type="project" value="TreeGrafter"/>
</dbReference>
<accession>A0A914UJZ0</accession>
<comment type="similarity">
    <text evidence="2 10">Belongs to the Tom20 family.</text>
</comment>
<dbReference type="InterPro" id="IPR022422">
    <property type="entry name" value="MAS20_rcpt_metazoan"/>
</dbReference>